<dbReference type="GO" id="GO:0061522">
    <property type="term" value="F:1,4-dihydroxy-2-naphthoyl-CoA thioesterase activity"/>
    <property type="evidence" value="ECO:0007669"/>
    <property type="project" value="TreeGrafter"/>
</dbReference>
<gene>
    <name evidence="4" type="ORF">SAMN04487894_101643</name>
</gene>
<reference evidence="5" key="1">
    <citation type="submission" date="2016-10" db="EMBL/GenBank/DDBJ databases">
        <authorList>
            <person name="Varghese N."/>
            <person name="Submissions S."/>
        </authorList>
    </citation>
    <scope>NUCLEOTIDE SEQUENCE [LARGE SCALE GENOMIC DNA]</scope>
    <source>
        <strain evidence="5">DSM 25811 / CCM 8410 / LMG 26954 / E90</strain>
    </source>
</reference>
<name>A0A1G6JU92_NIADE</name>
<dbReference type="EMBL" id="FMZO01000001">
    <property type="protein sequence ID" value="SDC22320.1"/>
    <property type="molecule type" value="Genomic_DNA"/>
</dbReference>
<dbReference type="RefSeq" id="WP_090388547.1">
    <property type="nucleotide sequence ID" value="NZ_FMZO01000001.1"/>
</dbReference>
<dbReference type="SUPFAM" id="SSF54637">
    <property type="entry name" value="Thioesterase/thiol ester dehydrase-isomerase"/>
    <property type="match status" value="1"/>
</dbReference>
<evidence type="ECO:0000259" key="3">
    <source>
        <dbReference type="Pfam" id="PF03061"/>
    </source>
</evidence>
<dbReference type="CDD" id="cd03443">
    <property type="entry name" value="PaaI_thioesterase"/>
    <property type="match status" value="1"/>
</dbReference>
<dbReference type="OrthoDB" id="9798208at2"/>
<organism evidence="4 5">
    <name type="scientific">Niabella drilacis (strain DSM 25811 / CCM 8410 / CCUG 62505 / LMG 26954 / E90)</name>
    <dbReference type="NCBI Taxonomy" id="1285928"/>
    <lineage>
        <taxon>Bacteria</taxon>
        <taxon>Pseudomonadati</taxon>
        <taxon>Bacteroidota</taxon>
        <taxon>Chitinophagia</taxon>
        <taxon>Chitinophagales</taxon>
        <taxon>Chitinophagaceae</taxon>
        <taxon>Niabella</taxon>
    </lineage>
</organism>
<dbReference type="GO" id="GO:0005829">
    <property type="term" value="C:cytosol"/>
    <property type="evidence" value="ECO:0007669"/>
    <property type="project" value="TreeGrafter"/>
</dbReference>
<evidence type="ECO:0000256" key="1">
    <source>
        <dbReference type="ARBA" id="ARBA00008324"/>
    </source>
</evidence>
<protein>
    <submittedName>
        <fullName evidence="4">1,4-dihydroxy-2-naphthoyl-CoA hydrolase</fullName>
    </submittedName>
</protein>
<dbReference type="STRING" id="1285928.SAMN04487894_101643"/>
<accession>A0A1G6JU92</accession>
<keyword evidence="2 4" id="KW-0378">Hydrolase</keyword>
<keyword evidence="5" id="KW-1185">Reference proteome</keyword>
<dbReference type="InterPro" id="IPR006683">
    <property type="entry name" value="Thioestr_dom"/>
</dbReference>
<dbReference type="Gene3D" id="3.10.129.10">
    <property type="entry name" value="Hotdog Thioesterase"/>
    <property type="match status" value="1"/>
</dbReference>
<comment type="similarity">
    <text evidence="1">Belongs to the thioesterase PaaI family.</text>
</comment>
<dbReference type="NCBIfam" id="TIGR00369">
    <property type="entry name" value="unchar_dom_1"/>
    <property type="match status" value="1"/>
</dbReference>
<dbReference type="PANTHER" id="PTHR43240:SF5">
    <property type="entry name" value="1,4-DIHYDROXY-2-NAPHTHOYL-COA THIOESTERASE 1"/>
    <property type="match status" value="1"/>
</dbReference>
<evidence type="ECO:0000313" key="4">
    <source>
        <dbReference type="EMBL" id="SDC22320.1"/>
    </source>
</evidence>
<dbReference type="AlphaFoldDB" id="A0A1G6JU92"/>
<evidence type="ECO:0000256" key="2">
    <source>
        <dbReference type="ARBA" id="ARBA00022801"/>
    </source>
</evidence>
<sequence length="141" mass="15574">MIWRKPVDLHVLNHTPEYMGSYLDIRFTEITENTLTATMPVTPKVHQPYGILHGGASVVLAETVGSYASSLVADTDLFMVVGMEVNANHLKPVASGMVRAVCSPLHLGNKTHVWDIRIYNDTGQLTCVSRLTVAVIEKRPF</sequence>
<dbReference type="InterPro" id="IPR029069">
    <property type="entry name" value="HotDog_dom_sf"/>
</dbReference>
<dbReference type="Proteomes" id="UP000198757">
    <property type="component" value="Unassembled WGS sequence"/>
</dbReference>
<evidence type="ECO:0000313" key="5">
    <source>
        <dbReference type="Proteomes" id="UP000198757"/>
    </source>
</evidence>
<dbReference type="Pfam" id="PF03061">
    <property type="entry name" value="4HBT"/>
    <property type="match status" value="1"/>
</dbReference>
<dbReference type="PANTHER" id="PTHR43240">
    <property type="entry name" value="1,4-DIHYDROXY-2-NAPHTHOYL-COA THIOESTERASE 1"/>
    <property type="match status" value="1"/>
</dbReference>
<feature type="domain" description="Thioesterase" evidence="3">
    <location>
        <begin position="49"/>
        <end position="127"/>
    </location>
</feature>
<dbReference type="InterPro" id="IPR003736">
    <property type="entry name" value="PAAI_dom"/>
</dbReference>
<proteinExistence type="inferred from homology"/>